<dbReference type="EMBL" id="JABWMH010000001">
    <property type="protein sequence ID" value="NVD26847.1"/>
    <property type="molecule type" value="Genomic_DNA"/>
</dbReference>
<dbReference type="InterPro" id="IPR050469">
    <property type="entry name" value="Diguanylate_Cyclase"/>
</dbReference>
<gene>
    <name evidence="5" type="ORF">HUO14_02870</name>
</gene>
<keyword evidence="3" id="KW-0175">Coiled coil</keyword>
<dbReference type="InterPro" id="IPR043128">
    <property type="entry name" value="Rev_trsase/Diguanyl_cyclase"/>
</dbReference>
<dbReference type="SUPFAM" id="SSF55073">
    <property type="entry name" value="Nucleotide cyclase"/>
    <property type="match status" value="1"/>
</dbReference>
<dbReference type="SMART" id="SM00267">
    <property type="entry name" value="GGDEF"/>
    <property type="match status" value="1"/>
</dbReference>
<comment type="caution">
    <text evidence="5">The sequence shown here is derived from an EMBL/GenBank/DDBJ whole genome shotgun (WGS) entry which is preliminary data.</text>
</comment>
<feature type="domain" description="GGDEF" evidence="4">
    <location>
        <begin position="224"/>
        <end position="359"/>
    </location>
</feature>
<sequence length="369" mass="42158">MKLDIKNLFETYLREKRDVETCPVCTDQQSEYSPLAEITNFLARYKLSLNAKNFELAWEYVCGNKNELKAELDETASASRMNDQSAYDLHEKYFNPSIDEQIERIFLQAIEQIRNTTKVLNTGSENAIRHENQLIEQADNIRGGKGSLDSAIQKMLDLSTLMVESTRENQKQISHTNERLEALQQELEVARSEADHDKLTRLPNRRKFDRDLDLAFQRLQDEQQPFGLAFVDVDHFKRINDTFGHDCGDRVLRMIADQLSLLSTNRCNISRYGGEEFAILFEDDSIDDVFEAIDSCRLGLSKKSLVDVGSGRPIGRVTFSVGMAQCLPGDTKQTLLRKADGALYNAKSEGRNMVRKYSNDFENRRASDG</sequence>
<dbReference type="PANTHER" id="PTHR45138">
    <property type="entry name" value="REGULATORY COMPONENTS OF SENSORY TRANSDUCTION SYSTEM"/>
    <property type="match status" value="1"/>
</dbReference>
<reference evidence="5 6" key="1">
    <citation type="submission" date="2020-06" db="EMBL/GenBank/DDBJ databases">
        <authorList>
            <person name="Kim S.-J."/>
            <person name="Park S.-J."/>
        </authorList>
    </citation>
    <scope>NUCLEOTIDE SEQUENCE [LARGE SCALE GENOMIC DNA]</scope>
    <source>
        <strain evidence="5 6">SW-151</strain>
    </source>
</reference>
<dbReference type="Proteomes" id="UP000652427">
    <property type="component" value="Unassembled WGS sequence"/>
</dbReference>
<comment type="catalytic activity">
    <reaction evidence="2">
        <text>2 GTP = 3',3'-c-di-GMP + 2 diphosphate</text>
        <dbReference type="Rhea" id="RHEA:24898"/>
        <dbReference type="ChEBI" id="CHEBI:33019"/>
        <dbReference type="ChEBI" id="CHEBI:37565"/>
        <dbReference type="ChEBI" id="CHEBI:58805"/>
        <dbReference type="EC" id="2.7.7.65"/>
    </reaction>
</comment>
<dbReference type="PANTHER" id="PTHR45138:SF9">
    <property type="entry name" value="DIGUANYLATE CYCLASE DGCM-RELATED"/>
    <property type="match status" value="1"/>
</dbReference>
<dbReference type="RefSeq" id="WP_176278360.1">
    <property type="nucleotide sequence ID" value="NZ_JABWMH010000001.1"/>
</dbReference>
<dbReference type="InterPro" id="IPR000160">
    <property type="entry name" value="GGDEF_dom"/>
</dbReference>
<dbReference type="EC" id="2.7.7.65" evidence="1"/>
<dbReference type="NCBIfam" id="TIGR00254">
    <property type="entry name" value="GGDEF"/>
    <property type="match status" value="1"/>
</dbReference>
<organism evidence="5 6">
    <name type="scientific">Parasphingorhabdus flavimaris</name>
    <dbReference type="NCBI Taxonomy" id="266812"/>
    <lineage>
        <taxon>Bacteria</taxon>
        <taxon>Pseudomonadati</taxon>
        <taxon>Pseudomonadota</taxon>
        <taxon>Alphaproteobacteria</taxon>
        <taxon>Sphingomonadales</taxon>
        <taxon>Sphingomonadaceae</taxon>
        <taxon>Parasphingorhabdus</taxon>
    </lineage>
</organism>
<evidence type="ECO:0000313" key="5">
    <source>
        <dbReference type="EMBL" id="NVD26847.1"/>
    </source>
</evidence>
<accession>A0ABX2MZH7</accession>
<proteinExistence type="predicted"/>
<evidence type="ECO:0000313" key="6">
    <source>
        <dbReference type="Proteomes" id="UP000652427"/>
    </source>
</evidence>
<evidence type="ECO:0000256" key="2">
    <source>
        <dbReference type="ARBA" id="ARBA00034247"/>
    </source>
</evidence>
<dbReference type="Pfam" id="PF00990">
    <property type="entry name" value="GGDEF"/>
    <property type="match status" value="1"/>
</dbReference>
<name>A0ABX2MZH7_9SPHN</name>
<dbReference type="InterPro" id="IPR029787">
    <property type="entry name" value="Nucleotide_cyclase"/>
</dbReference>
<dbReference type="CDD" id="cd01949">
    <property type="entry name" value="GGDEF"/>
    <property type="match status" value="1"/>
</dbReference>
<feature type="coiled-coil region" evidence="3">
    <location>
        <begin position="166"/>
        <end position="200"/>
    </location>
</feature>
<evidence type="ECO:0000256" key="1">
    <source>
        <dbReference type="ARBA" id="ARBA00012528"/>
    </source>
</evidence>
<protein>
    <recommendedName>
        <fullName evidence="1">diguanylate cyclase</fullName>
        <ecNumber evidence="1">2.7.7.65</ecNumber>
    </recommendedName>
</protein>
<evidence type="ECO:0000256" key="3">
    <source>
        <dbReference type="SAM" id="Coils"/>
    </source>
</evidence>
<evidence type="ECO:0000259" key="4">
    <source>
        <dbReference type="PROSITE" id="PS50887"/>
    </source>
</evidence>
<keyword evidence="6" id="KW-1185">Reference proteome</keyword>
<dbReference type="PROSITE" id="PS50887">
    <property type="entry name" value="GGDEF"/>
    <property type="match status" value="1"/>
</dbReference>
<dbReference type="Gene3D" id="3.30.70.270">
    <property type="match status" value="1"/>
</dbReference>